<sequence length="358" mass="40223">MTFPIPNFSRKGVTRAGQILIDEKSTEVQIQDALALINHWRACHAYPINTFQATLRARLKKICNDALVAQRLKRVPSIEKKLVKNPGMQLARMQDIGGLRTVVDTPVQVRKLQALYTNGNLTHELISIDDYIARPKASGYRSLHLIYRYKNPSAESFNGLTLELQIRTRLQHAWATAVETIGSFLNHALKASEGPEEWLEFFKIAGAAFAIIERCPVAEEFAHQSAEEIWKECIAQADRLDVRNKLDAFAVAANSITSDRAGGSYHLIILDAKERTVAVASFGKRRLDEANAAYAAAELRAQQADDQQVVLVATDSIESLRRAYPNYFLDTKQFLNAIRRIERLIKISAAKQKIGKLR</sequence>
<evidence type="ECO:0000313" key="3">
    <source>
        <dbReference type="Proteomes" id="UP000198900"/>
    </source>
</evidence>
<dbReference type="InterPro" id="IPR007685">
    <property type="entry name" value="RelA_SpoT"/>
</dbReference>
<evidence type="ECO:0000313" key="2">
    <source>
        <dbReference type="EMBL" id="SDG98161.1"/>
    </source>
</evidence>
<dbReference type="Gene3D" id="3.30.460.10">
    <property type="entry name" value="Beta Polymerase, domain 2"/>
    <property type="match status" value="1"/>
</dbReference>
<comment type="caution">
    <text evidence="2">The sequence shown here is derived from an EMBL/GenBank/DDBJ whole genome shotgun (WGS) entry which is preliminary data.</text>
</comment>
<dbReference type="SUPFAM" id="SSF81301">
    <property type="entry name" value="Nucleotidyltransferase"/>
    <property type="match status" value="1"/>
</dbReference>
<dbReference type="CDD" id="cd05399">
    <property type="entry name" value="NT_Rel-Spo_like"/>
    <property type="match status" value="1"/>
</dbReference>
<dbReference type="GO" id="GO:0015969">
    <property type="term" value="P:guanosine tetraphosphate metabolic process"/>
    <property type="evidence" value="ECO:0007669"/>
    <property type="project" value="InterPro"/>
</dbReference>
<protein>
    <recommendedName>
        <fullName evidence="1">RelA/SpoT domain-containing protein</fullName>
    </recommendedName>
</protein>
<dbReference type="SMART" id="SM00954">
    <property type="entry name" value="RelA_SpoT"/>
    <property type="match status" value="1"/>
</dbReference>
<dbReference type="RefSeq" id="WP_091774502.1">
    <property type="nucleotide sequence ID" value="NZ_FNDI01000001.1"/>
</dbReference>
<dbReference type="InterPro" id="IPR052366">
    <property type="entry name" value="GTP_Pyrophosphokinase"/>
</dbReference>
<evidence type="ECO:0000259" key="1">
    <source>
        <dbReference type="SMART" id="SM00954"/>
    </source>
</evidence>
<feature type="domain" description="RelA/SpoT" evidence="1">
    <location>
        <begin position="70"/>
        <end position="189"/>
    </location>
</feature>
<dbReference type="Pfam" id="PF04607">
    <property type="entry name" value="RelA_SpoT"/>
    <property type="match status" value="1"/>
</dbReference>
<dbReference type="PANTHER" id="PTHR47837:SF1">
    <property type="entry name" value="GTP PYROPHOSPHOKINASE YJBM"/>
    <property type="match status" value="1"/>
</dbReference>
<dbReference type="PANTHER" id="PTHR47837">
    <property type="entry name" value="GTP PYROPHOSPHOKINASE YJBM"/>
    <property type="match status" value="1"/>
</dbReference>
<dbReference type="EMBL" id="FNDI01000001">
    <property type="protein sequence ID" value="SDG98161.1"/>
    <property type="molecule type" value="Genomic_DNA"/>
</dbReference>
<reference evidence="2" key="1">
    <citation type="submission" date="2016-10" db="EMBL/GenBank/DDBJ databases">
        <authorList>
            <person name="Varghese N."/>
            <person name="Submissions S."/>
        </authorList>
    </citation>
    <scope>NUCLEOTIDE SEQUENCE [LARGE SCALE GENOMIC DNA]</scope>
    <source>
        <strain evidence="2">YR281</strain>
    </source>
</reference>
<keyword evidence="3" id="KW-1185">Reference proteome</keyword>
<organism evidence="2 3">
    <name type="scientific">Paraburkholderia steynii</name>
    <dbReference type="NCBI Taxonomy" id="1245441"/>
    <lineage>
        <taxon>Bacteria</taxon>
        <taxon>Pseudomonadati</taxon>
        <taxon>Pseudomonadota</taxon>
        <taxon>Betaproteobacteria</taxon>
        <taxon>Burkholderiales</taxon>
        <taxon>Burkholderiaceae</taxon>
        <taxon>Paraburkholderia</taxon>
    </lineage>
</organism>
<accession>A0A7Z7FEB4</accession>
<dbReference type="InterPro" id="IPR043519">
    <property type="entry name" value="NT_sf"/>
</dbReference>
<dbReference type="Proteomes" id="UP000198900">
    <property type="component" value="Unassembled WGS sequence"/>
</dbReference>
<gene>
    <name evidence="2" type="ORF">SAMN04487926_101504</name>
</gene>
<name>A0A7Z7FEB4_9BURK</name>
<proteinExistence type="predicted"/>
<dbReference type="AlphaFoldDB" id="A0A7Z7FEB4"/>